<comment type="cofactor">
    <cofactor evidence="1 8">
        <name>Mg(2+)</name>
        <dbReference type="ChEBI" id="CHEBI:18420"/>
    </cofactor>
</comment>
<dbReference type="CDD" id="cd03130">
    <property type="entry name" value="GATase1_CobB"/>
    <property type="match status" value="1"/>
</dbReference>
<comment type="similarity">
    <text evidence="8">Belongs to the CobB/CbiA family.</text>
</comment>
<dbReference type="PROSITE" id="PS51274">
    <property type="entry name" value="GATASE_COBBQ"/>
    <property type="match status" value="1"/>
</dbReference>
<dbReference type="EC" id="6.3.5.11" evidence="8"/>
<keyword evidence="6 8" id="KW-0460">Magnesium</keyword>
<evidence type="ECO:0000259" key="9">
    <source>
        <dbReference type="Pfam" id="PF01656"/>
    </source>
</evidence>
<proteinExistence type="inferred from homology"/>
<dbReference type="InterPro" id="IPR027417">
    <property type="entry name" value="P-loop_NTPase"/>
</dbReference>
<dbReference type="SUPFAM" id="SSF52317">
    <property type="entry name" value="Class I glutamine amidotransferase-like"/>
    <property type="match status" value="1"/>
</dbReference>
<dbReference type="EMBL" id="CP000108">
    <property type="protein sequence ID" value="ABB28686.1"/>
    <property type="molecule type" value="Genomic_DNA"/>
</dbReference>
<dbReference type="NCBIfam" id="TIGR00379">
    <property type="entry name" value="cobB"/>
    <property type="match status" value="1"/>
</dbReference>
<dbReference type="Gene3D" id="3.40.50.300">
    <property type="entry name" value="P-loop containing nucleotide triphosphate hydrolases"/>
    <property type="match status" value="1"/>
</dbReference>
<dbReference type="HOGENOM" id="CLU_022752_2_0_10"/>
<evidence type="ECO:0000256" key="1">
    <source>
        <dbReference type="ARBA" id="ARBA00001946"/>
    </source>
</evidence>
<dbReference type="SUPFAM" id="SSF52540">
    <property type="entry name" value="P-loop containing nucleoside triphosphate hydrolases"/>
    <property type="match status" value="1"/>
</dbReference>
<dbReference type="STRING" id="340177.Cag_1429"/>
<dbReference type="Pfam" id="PF07685">
    <property type="entry name" value="GATase_3"/>
    <property type="match status" value="1"/>
</dbReference>
<feature type="active site" description="Nucleophile" evidence="8">
    <location>
        <position position="334"/>
    </location>
</feature>
<evidence type="ECO:0000256" key="6">
    <source>
        <dbReference type="ARBA" id="ARBA00022842"/>
    </source>
</evidence>
<reference evidence="11" key="1">
    <citation type="submission" date="2005-08" db="EMBL/GenBank/DDBJ databases">
        <title>Complete sequence of Chlorobium chlorochromatii CaD3.</title>
        <authorList>
            <person name="Copeland A."/>
            <person name="Lucas S."/>
            <person name="Lapidus A."/>
            <person name="Barry K."/>
            <person name="Detter J.C."/>
            <person name="Glavina T."/>
            <person name="Hammon N."/>
            <person name="Israni S."/>
            <person name="Pitluck S."/>
            <person name="Bryant D."/>
            <person name="Schmutz J."/>
            <person name="Larimer F."/>
            <person name="Land M."/>
            <person name="Kyrpides N."/>
            <person name="Ivanova N."/>
            <person name="Richardson P."/>
        </authorList>
    </citation>
    <scope>NUCLEOTIDE SEQUENCE [LARGE SCALE GENOMIC DNA]</scope>
    <source>
        <strain evidence="11">CaD3</strain>
    </source>
</reference>
<organism evidence="11">
    <name type="scientific">Chlorobium chlorochromatii (strain CaD3)</name>
    <dbReference type="NCBI Taxonomy" id="340177"/>
    <lineage>
        <taxon>Bacteria</taxon>
        <taxon>Pseudomonadati</taxon>
        <taxon>Chlorobiota</taxon>
        <taxon>Chlorobiia</taxon>
        <taxon>Chlorobiales</taxon>
        <taxon>Chlorobiaceae</taxon>
        <taxon>Chlorobium/Pelodictyon group</taxon>
        <taxon>Chlorobium</taxon>
    </lineage>
</organism>
<dbReference type="GO" id="GO:0005524">
    <property type="term" value="F:ATP binding"/>
    <property type="evidence" value="ECO:0007669"/>
    <property type="project" value="UniProtKB-UniRule"/>
</dbReference>
<dbReference type="NCBIfam" id="NF002204">
    <property type="entry name" value="PRK01077.1"/>
    <property type="match status" value="1"/>
</dbReference>
<dbReference type="InterPro" id="IPR011698">
    <property type="entry name" value="GATase_3"/>
</dbReference>
<accession>Q3AQN9</accession>
<dbReference type="KEGG" id="cch:Cag_1429"/>
<gene>
    <name evidence="8" type="primary">cbiA</name>
    <name evidence="11" type="ordered locus">Cag_1429</name>
</gene>
<evidence type="ECO:0000256" key="3">
    <source>
        <dbReference type="ARBA" id="ARBA00022598"/>
    </source>
</evidence>
<name>Q3AQN9_CHLCH</name>
<dbReference type="Gene3D" id="3.40.50.880">
    <property type="match status" value="1"/>
</dbReference>
<evidence type="ECO:0000256" key="7">
    <source>
        <dbReference type="ARBA" id="ARBA00022962"/>
    </source>
</evidence>
<evidence type="ECO:0000256" key="2">
    <source>
        <dbReference type="ARBA" id="ARBA00022573"/>
    </source>
</evidence>
<comment type="miscellaneous">
    <text evidence="8">The a and c carboxylates of cobyrinate are activated for nucleophilic attack via formation of a phosphorylated intermediate by ATP. CbiA catalyzes first the amidation of the c-carboxylate, and then that of the a-carboxylate.</text>
</comment>
<keyword evidence="3 8" id="KW-0436">Ligase</keyword>
<keyword evidence="5 8" id="KW-0067">ATP-binding</keyword>
<dbReference type="UniPathway" id="UPA00148">
    <property type="reaction ID" value="UER00231"/>
</dbReference>
<comment type="function">
    <text evidence="8">Catalyzes the ATP-dependent amidation of the two carboxylate groups at positions a and c of cobyrinate, using either L-glutamine or ammonia as the nitrogen source.</text>
</comment>
<feature type="domain" description="CobB/CobQ-like glutamine amidotransferase" evidence="10">
    <location>
        <begin position="253"/>
        <end position="435"/>
    </location>
</feature>
<dbReference type="InterPro" id="IPR029062">
    <property type="entry name" value="Class_I_gatase-like"/>
</dbReference>
<dbReference type="InterPro" id="IPR004484">
    <property type="entry name" value="CbiA/CobB_synth"/>
</dbReference>
<feature type="domain" description="CobQ/CobB/MinD/ParA nucleotide binding" evidence="9">
    <location>
        <begin position="11"/>
        <end position="193"/>
    </location>
</feature>
<dbReference type="InterPro" id="IPR002586">
    <property type="entry name" value="CobQ/CobB/MinD/ParA_Nub-bd_dom"/>
</dbReference>
<sequence length="447" mass="49176">MPNSSFPAFLLAAPSSGSGKTTITLALLRLLAQRGMVVQPFKCGPDYLDTRLHSLAASYGEHERMGINLDSFMSSPNHVQELFARYSAHADAAVVEGVMGLFDGAEKWQGSSAEIAMLLNIPVIMVLNAHSMAYSAAPILHGFKNFNPALKLAGVIFNQVNSASHYRFLEEAAHDVGVEPLGYVPKSEHIAISERHLGLNTSADYNREATITAMAIHVAQTVHVERLLEITAIARPPQLSMPSAKHVGKGAWRIAVARDEAFNFLYHHNMEVLSHYGELSFFSPLHDERLPDADALYLAGGYPELYAKQLAANSAMRQALKAFSHNGGRIYGECGGMMYLGNSMTLADGTQHAMCGALDLETTMQEARLTLGYRQVEIAGCPFTLRGHEFHYSRISQQGELRTIAVVKNARNEQVATPLFQQGNTIASYLHLYWGEMHDAPRWLFSM</sequence>
<keyword evidence="4 8" id="KW-0547">Nucleotide-binding</keyword>
<dbReference type="eggNOG" id="COG1797">
    <property type="taxonomic scope" value="Bacteria"/>
</dbReference>
<dbReference type="Pfam" id="PF01656">
    <property type="entry name" value="CbiA"/>
    <property type="match status" value="1"/>
</dbReference>
<evidence type="ECO:0000313" key="11">
    <source>
        <dbReference type="EMBL" id="ABB28686.1"/>
    </source>
</evidence>
<dbReference type="GO" id="GO:0042242">
    <property type="term" value="F:cobyrinic acid a,c-diamide synthase activity"/>
    <property type="evidence" value="ECO:0007669"/>
    <property type="project" value="UniProtKB-UniRule"/>
</dbReference>
<dbReference type="GO" id="GO:0009236">
    <property type="term" value="P:cobalamin biosynthetic process"/>
    <property type="evidence" value="ECO:0007669"/>
    <property type="project" value="UniProtKB-UniRule"/>
</dbReference>
<dbReference type="PANTHER" id="PTHR43873:SF1">
    <property type="entry name" value="COBYRINATE A,C-DIAMIDE SYNTHASE"/>
    <property type="match status" value="1"/>
</dbReference>
<evidence type="ECO:0000256" key="8">
    <source>
        <dbReference type="HAMAP-Rule" id="MF_00027"/>
    </source>
</evidence>
<dbReference type="CDD" id="cd05388">
    <property type="entry name" value="CobB_N"/>
    <property type="match status" value="1"/>
</dbReference>
<dbReference type="PANTHER" id="PTHR43873">
    <property type="entry name" value="COBYRINATE A,C-DIAMIDE SYNTHASE"/>
    <property type="match status" value="1"/>
</dbReference>
<dbReference type="AlphaFoldDB" id="Q3AQN9"/>
<comment type="domain">
    <text evidence="8">Comprises of two domains. The C-terminal domain contains the binding site for glutamine and catalyzes the hydrolysis of this substrate to glutamate and ammonia. The N-terminal domain is anticipated to bind ATP and cobyrinate and catalyzes the ultimate synthesis of the diamide product. The ammonia produced via the glutaminase domain is probably translocated to the adjacent domain via a molecular tunnel, where it reacts with an activated intermediate.</text>
</comment>
<evidence type="ECO:0000256" key="5">
    <source>
        <dbReference type="ARBA" id="ARBA00022840"/>
    </source>
</evidence>
<keyword evidence="7 8" id="KW-0315">Glutamine amidotransferase</keyword>
<dbReference type="HAMAP" id="MF_00027">
    <property type="entry name" value="CobB_CbiA"/>
    <property type="match status" value="1"/>
</dbReference>
<comment type="catalytic activity">
    <reaction evidence="8">
        <text>cob(II)yrinate + 2 L-glutamine + 2 ATP + 2 H2O = cob(II)yrinate a,c diamide + 2 L-glutamate + 2 ADP + 2 phosphate + 2 H(+)</text>
        <dbReference type="Rhea" id="RHEA:26289"/>
        <dbReference type="ChEBI" id="CHEBI:15377"/>
        <dbReference type="ChEBI" id="CHEBI:15378"/>
        <dbReference type="ChEBI" id="CHEBI:29985"/>
        <dbReference type="ChEBI" id="CHEBI:30616"/>
        <dbReference type="ChEBI" id="CHEBI:43474"/>
        <dbReference type="ChEBI" id="CHEBI:58359"/>
        <dbReference type="ChEBI" id="CHEBI:58537"/>
        <dbReference type="ChEBI" id="CHEBI:58894"/>
        <dbReference type="ChEBI" id="CHEBI:456216"/>
        <dbReference type="EC" id="6.3.5.11"/>
    </reaction>
</comment>
<comment type="pathway">
    <text evidence="8">Cofactor biosynthesis; adenosylcobalamin biosynthesis; cob(II)yrinate a,c-diamide from sirohydrochlorin (anaerobic route): step 10/10.</text>
</comment>
<keyword evidence="2 8" id="KW-0169">Cobalamin biosynthesis</keyword>
<evidence type="ECO:0000256" key="4">
    <source>
        <dbReference type="ARBA" id="ARBA00022741"/>
    </source>
</evidence>
<feature type="site" description="Increases nucleophilicity of active site Cys" evidence="8">
    <location>
        <position position="431"/>
    </location>
</feature>
<dbReference type="OrthoDB" id="9764035at2"/>
<evidence type="ECO:0000259" key="10">
    <source>
        <dbReference type="Pfam" id="PF07685"/>
    </source>
</evidence>
<protein>
    <recommendedName>
        <fullName evidence="8">Cobyrinate a,c-diamide synthase</fullName>
        <ecNumber evidence="8">6.3.5.11</ecNumber>
    </recommendedName>
    <alternativeName>
        <fullName evidence="8">Cobyrinic acid a,c-diamide synthetase</fullName>
    </alternativeName>
</protein>